<evidence type="ECO:0000313" key="1">
    <source>
        <dbReference type="Proteomes" id="UP000887565"/>
    </source>
</evidence>
<accession>A0A915I3J2</accession>
<proteinExistence type="predicted"/>
<dbReference type="WBParaSite" id="nRc.2.0.1.t07999-RA">
    <property type="protein sequence ID" value="nRc.2.0.1.t07999-RA"/>
    <property type="gene ID" value="nRc.2.0.1.g07999"/>
</dbReference>
<evidence type="ECO:0000313" key="2">
    <source>
        <dbReference type="WBParaSite" id="nRc.2.0.1.t07999-RA"/>
    </source>
</evidence>
<organism evidence="1 2">
    <name type="scientific">Romanomermis culicivorax</name>
    <name type="common">Nematode worm</name>
    <dbReference type="NCBI Taxonomy" id="13658"/>
    <lineage>
        <taxon>Eukaryota</taxon>
        <taxon>Metazoa</taxon>
        <taxon>Ecdysozoa</taxon>
        <taxon>Nematoda</taxon>
        <taxon>Enoplea</taxon>
        <taxon>Dorylaimia</taxon>
        <taxon>Mermithida</taxon>
        <taxon>Mermithoidea</taxon>
        <taxon>Mermithidae</taxon>
        <taxon>Romanomermis</taxon>
    </lineage>
</organism>
<dbReference type="AlphaFoldDB" id="A0A915I3J2"/>
<dbReference type="Proteomes" id="UP000887565">
    <property type="component" value="Unplaced"/>
</dbReference>
<name>A0A915I3J2_ROMCU</name>
<keyword evidence="1" id="KW-1185">Reference proteome</keyword>
<protein>
    <submittedName>
        <fullName evidence="2">Uncharacterized protein</fullName>
    </submittedName>
</protein>
<sequence>MERLARELNSTRDTVNAYKRARSLVENFGQKLLDIGQLFESFRSKLHHRIFYDDLPDILKLVEKLIPQLQAASNFELTFPSGDFMPKSFRSLYKMDLNALIHNFDLLKNFLSRNLVSPGS</sequence>
<reference evidence="2" key="1">
    <citation type="submission" date="2022-11" db="UniProtKB">
        <authorList>
            <consortium name="WormBaseParasite"/>
        </authorList>
    </citation>
    <scope>IDENTIFICATION</scope>
</reference>